<evidence type="ECO:0000259" key="1">
    <source>
        <dbReference type="Pfam" id="PF24644"/>
    </source>
</evidence>
<dbReference type="InterPro" id="IPR056055">
    <property type="entry name" value="DUF7638"/>
</dbReference>
<organism evidence="3 4">
    <name type="scientific">Leminorella grimontii</name>
    <dbReference type="NCBI Taxonomy" id="82981"/>
    <lineage>
        <taxon>Bacteria</taxon>
        <taxon>Pseudomonadati</taxon>
        <taxon>Pseudomonadota</taxon>
        <taxon>Gammaproteobacteria</taxon>
        <taxon>Enterobacterales</taxon>
        <taxon>Budviciaceae</taxon>
        <taxon>Leminorella</taxon>
    </lineage>
</organism>
<feature type="domain" description="DUF7638" evidence="1">
    <location>
        <begin position="136"/>
        <end position="246"/>
    </location>
</feature>
<keyword evidence="4" id="KW-1185">Reference proteome</keyword>
<dbReference type="Proteomes" id="UP001058124">
    <property type="component" value="Unassembled WGS sequence"/>
</dbReference>
<comment type="caution">
    <text evidence="3">The sequence shown here is derived from an EMBL/GenBank/DDBJ whole genome shotgun (WGS) entry which is preliminary data.</text>
</comment>
<dbReference type="InterPro" id="IPR056056">
    <property type="entry name" value="DUF7639"/>
</dbReference>
<accession>A0AAV5N349</accession>
<protein>
    <submittedName>
        <fullName evidence="3">Uncharacterized protein</fullName>
    </submittedName>
</protein>
<dbReference type="RefSeq" id="WP_027274851.1">
    <property type="nucleotide sequence ID" value="NZ_BRLH01000006.1"/>
</dbReference>
<feature type="domain" description="DUF7638" evidence="1">
    <location>
        <begin position="3"/>
        <end position="106"/>
    </location>
</feature>
<dbReference type="Pfam" id="PF24645">
    <property type="entry name" value="DUF7639"/>
    <property type="match status" value="1"/>
</dbReference>
<evidence type="ECO:0000313" key="4">
    <source>
        <dbReference type="Proteomes" id="UP001058124"/>
    </source>
</evidence>
<dbReference type="Pfam" id="PF24644">
    <property type="entry name" value="DUF7638"/>
    <property type="match status" value="2"/>
</dbReference>
<evidence type="ECO:0000313" key="3">
    <source>
        <dbReference type="EMBL" id="GKX56496.1"/>
    </source>
</evidence>
<gene>
    <name evidence="3" type="ORF">SOASR030_26080</name>
</gene>
<dbReference type="AlphaFoldDB" id="A0AAV5N349"/>
<name>A0AAV5N349_9GAMM</name>
<sequence length="308" mass="36046">MAKIERKERIEGLTIAGIVNNGGYYYTDVEIYQDGRISAWEMEDLNSIKTRFGSPKLRMMTQLPTGAELSISGLGSYRIVDANWTHTPPSYCELIAEKVKQLNPQMANIYYYTEQELALWEQRRCVVFAKSSPFRVVQELFYETECGERSYFFMHKEGINHLVNVVVYKSGQIQVDCPHVNFLLTLDEFKQRAQRGEFFTELTEATEIHIGELGVLTFAADKDGYTELLSDKLEELDVIYEKLNGKDRLQRCRDVYYQYLENTSDYWREELRKAYLAVPESLRCYLGDMDSRDSDYVRILFTDEKREV</sequence>
<proteinExistence type="predicted"/>
<feature type="domain" description="DUF7639" evidence="2">
    <location>
        <begin position="248"/>
        <end position="303"/>
    </location>
</feature>
<evidence type="ECO:0000259" key="2">
    <source>
        <dbReference type="Pfam" id="PF24645"/>
    </source>
</evidence>
<dbReference type="EMBL" id="BRLH01000006">
    <property type="protein sequence ID" value="GKX56496.1"/>
    <property type="molecule type" value="Genomic_DNA"/>
</dbReference>
<reference evidence="3" key="1">
    <citation type="submission" date="2022-06" db="EMBL/GenBank/DDBJ databases">
        <title>Draft genome sequences of Leminorella grimontii str. JCM5902.</title>
        <authorList>
            <person name="Wakabayashi Y."/>
            <person name="Kojima K."/>
        </authorList>
    </citation>
    <scope>NUCLEOTIDE SEQUENCE</scope>
    <source>
        <strain evidence="3">JCM 5902</strain>
    </source>
</reference>